<feature type="transmembrane region" description="Helical" evidence="5">
    <location>
        <begin position="48"/>
        <end position="68"/>
    </location>
</feature>
<evidence type="ECO:0000256" key="1">
    <source>
        <dbReference type="ARBA" id="ARBA00004651"/>
    </source>
</evidence>
<evidence type="ECO:0000313" key="8">
    <source>
        <dbReference type="Proteomes" id="UP000248806"/>
    </source>
</evidence>
<feature type="transmembrane region" description="Helical" evidence="5">
    <location>
        <begin position="302"/>
        <end position="321"/>
    </location>
</feature>
<feature type="transmembrane region" description="Helical" evidence="5">
    <location>
        <begin position="168"/>
        <end position="189"/>
    </location>
</feature>
<feature type="transmembrane region" description="Helical" evidence="5">
    <location>
        <begin position="333"/>
        <end position="354"/>
    </location>
</feature>
<dbReference type="InterPro" id="IPR011701">
    <property type="entry name" value="MFS"/>
</dbReference>
<organism evidence="7 8">
    <name type="scientific">Thermosporothrix hazakensis</name>
    <dbReference type="NCBI Taxonomy" id="644383"/>
    <lineage>
        <taxon>Bacteria</taxon>
        <taxon>Bacillati</taxon>
        <taxon>Chloroflexota</taxon>
        <taxon>Ktedonobacteria</taxon>
        <taxon>Ktedonobacterales</taxon>
        <taxon>Thermosporotrichaceae</taxon>
        <taxon>Thermosporothrix</taxon>
    </lineage>
</organism>
<name>A0A326U889_THEHA</name>
<evidence type="ECO:0000256" key="5">
    <source>
        <dbReference type="SAM" id="Phobius"/>
    </source>
</evidence>
<comment type="subcellular location">
    <subcellularLocation>
        <location evidence="1">Cell membrane</location>
        <topology evidence="1">Multi-pass membrane protein</topology>
    </subcellularLocation>
</comment>
<reference evidence="7 8" key="1">
    <citation type="submission" date="2018-06" db="EMBL/GenBank/DDBJ databases">
        <title>Genomic Encyclopedia of Archaeal and Bacterial Type Strains, Phase II (KMG-II): from individual species to whole genera.</title>
        <authorList>
            <person name="Goeker M."/>
        </authorList>
    </citation>
    <scope>NUCLEOTIDE SEQUENCE [LARGE SCALE GENOMIC DNA]</scope>
    <source>
        <strain evidence="7 8">ATCC BAA-1881</strain>
    </source>
</reference>
<feature type="transmembrane region" description="Helical" evidence="5">
    <location>
        <begin position="360"/>
        <end position="381"/>
    </location>
</feature>
<feature type="transmembrane region" description="Helical" evidence="5">
    <location>
        <begin position="277"/>
        <end position="296"/>
    </location>
</feature>
<dbReference type="PANTHER" id="PTHR23514">
    <property type="entry name" value="BYPASS OF STOP CODON PROTEIN 6"/>
    <property type="match status" value="1"/>
</dbReference>
<evidence type="ECO:0000256" key="3">
    <source>
        <dbReference type="ARBA" id="ARBA00022989"/>
    </source>
</evidence>
<proteinExistence type="predicted"/>
<feature type="transmembrane region" description="Helical" evidence="5">
    <location>
        <begin position="12"/>
        <end position="36"/>
    </location>
</feature>
<accession>A0A326U889</accession>
<gene>
    <name evidence="7" type="ORF">EI42_05438</name>
</gene>
<comment type="caution">
    <text evidence="7">The sequence shown here is derived from an EMBL/GenBank/DDBJ whole genome shotgun (WGS) entry which is preliminary data.</text>
</comment>
<feature type="transmembrane region" description="Helical" evidence="5">
    <location>
        <begin position="236"/>
        <end position="257"/>
    </location>
</feature>
<dbReference type="GO" id="GO:0005886">
    <property type="term" value="C:plasma membrane"/>
    <property type="evidence" value="ECO:0007669"/>
    <property type="project" value="UniProtKB-SubCell"/>
</dbReference>
<feature type="transmembrane region" description="Helical" evidence="5">
    <location>
        <begin position="141"/>
        <end position="162"/>
    </location>
</feature>
<keyword evidence="3 5" id="KW-1133">Transmembrane helix</keyword>
<dbReference type="InterPro" id="IPR036259">
    <property type="entry name" value="MFS_trans_sf"/>
</dbReference>
<sequence>MLSRSGVGRRFLLARIAVSVMFFLNGFLGATFSVRLPAIQTKLSLQPGLLGLALLGCTVGGLLAMNVAGRLSGRVGSAFITVLATLIMGCSLPLIAYAPMLPLLVLALFLFGIGNGAMDVTMNMQGAAVERAYEWPIMNSFHACFSVGSLVGATFGSLLAAMRLSPELHFCMIAICALLNLAWCSRFLVPEKPTQQERPARKGFSLRGSRTIILLGTIAFCSLLSIGAIYDWSAVYLSGTLHADAGLAASGFTIFLVCQTLGRSVGDKLATRFGAPVLVRISCALAAIGLLMALLFPWVPVALVGLGLVGIGLSVPFPLVVSAVGRLAGANTGALLSAISTWGYFGMIAGPPVIGFLADWAGLRVALVLVVCLYTLAALCASGTEKR</sequence>
<evidence type="ECO:0000259" key="6">
    <source>
        <dbReference type="PROSITE" id="PS50850"/>
    </source>
</evidence>
<dbReference type="GO" id="GO:0022857">
    <property type="term" value="F:transmembrane transporter activity"/>
    <property type="evidence" value="ECO:0007669"/>
    <property type="project" value="InterPro"/>
</dbReference>
<dbReference type="Pfam" id="PF07690">
    <property type="entry name" value="MFS_1"/>
    <property type="match status" value="1"/>
</dbReference>
<evidence type="ECO:0000256" key="2">
    <source>
        <dbReference type="ARBA" id="ARBA00022692"/>
    </source>
</evidence>
<protein>
    <submittedName>
        <fullName evidence="7">Fucose permease</fullName>
    </submittedName>
</protein>
<dbReference type="InterPro" id="IPR051788">
    <property type="entry name" value="MFS_Transporter"/>
</dbReference>
<dbReference type="Gene3D" id="1.20.1250.20">
    <property type="entry name" value="MFS general substrate transporter like domains"/>
    <property type="match status" value="2"/>
</dbReference>
<dbReference type="RefSeq" id="WP_111325694.1">
    <property type="nucleotide sequence ID" value="NZ_BIFX01000002.1"/>
</dbReference>
<keyword evidence="2 5" id="KW-0812">Transmembrane</keyword>
<feature type="domain" description="Major facilitator superfamily (MFS) profile" evidence="6">
    <location>
        <begin position="14"/>
        <end position="387"/>
    </location>
</feature>
<dbReference type="CDD" id="cd17393">
    <property type="entry name" value="MFS_MosC_like"/>
    <property type="match status" value="1"/>
</dbReference>
<keyword evidence="4 5" id="KW-0472">Membrane</keyword>
<dbReference type="PANTHER" id="PTHR23514:SF13">
    <property type="entry name" value="INNER MEMBRANE PROTEIN YBJJ"/>
    <property type="match status" value="1"/>
</dbReference>
<dbReference type="EMBL" id="QKUF01000032">
    <property type="protein sequence ID" value="PZW22532.1"/>
    <property type="molecule type" value="Genomic_DNA"/>
</dbReference>
<evidence type="ECO:0000313" key="7">
    <source>
        <dbReference type="EMBL" id="PZW22532.1"/>
    </source>
</evidence>
<dbReference type="AlphaFoldDB" id="A0A326U889"/>
<dbReference type="OrthoDB" id="151222at2"/>
<feature type="transmembrane region" description="Helical" evidence="5">
    <location>
        <begin position="210"/>
        <end position="230"/>
    </location>
</feature>
<dbReference type="Proteomes" id="UP000248806">
    <property type="component" value="Unassembled WGS sequence"/>
</dbReference>
<dbReference type="SUPFAM" id="SSF103473">
    <property type="entry name" value="MFS general substrate transporter"/>
    <property type="match status" value="1"/>
</dbReference>
<dbReference type="InterPro" id="IPR020846">
    <property type="entry name" value="MFS_dom"/>
</dbReference>
<evidence type="ECO:0000256" key="4">
    <source>
        <dbReference type="ARBA" id="ARBA00023136"/>
    </source>
</evidence>
<feature type="transmembrane region" description="Helical" evidence="5">
    <location>
        <begin position="75"/>
        <end position="95"/>
    </location>
</feature>
<feature type="transmembrane region" description="Helical" evidence="5">
    <location>
        <begin position="101"/>
        <end position="120"/>
    </location>
</feature>
<dbReference type="PROSITE" id="PS50850">
    <property type="entry name" value="MFS"/>
    <property type="match status" value="1"/>
</dbReference>
<keyword evidence="8" id="KW-1185">Reference proteome</keyword>